<accession>A0A1S7NU77</accession>
<proteinExistence type="predicted"/>
<dbReference type="STRING" id="1183432.AGR3A_Cc170075"/>
<keyword evidence="2" id="KW-1185">Reference proteome</keyword>
<sequence length="78" mass="8924">MLEKQEKAVLAARIKDYLARETETEMGLLEAEIFVEFLAEEVGYVFYNQGLKDAHAAILRRLEDAAGDIDVLEKPRLR</sequence>
<gene>
    <name evidence="1" type="ORF">AGR3A_Cc170075</name>
</gene>
<dbReference type="RefSeq" id="WP_046798086.1">
    <property type="nucleotide sequence ID" value="NZ_LT009723.1"/>
</dbReference>
<dbReference type="EMBL" id="FBWK01000009">
    <property type="protein sequence ID" value="CUX11751.1"/>
    <property type="molecule type" value="Genomic_DNA"/>
</dbReference>
<evidence type="ECO:0000313" key="1">
    <source>
        <dbReference type="EMBL" id="CUX11751.1"/>
    </source>
</evidence>
<evidence type="ECO:0000313" key="2">
    <source>
        <dbReference type="Proteomes" id="UP000191988"/>
    </source>
</evidence>
<dbReference type="AlphaFoldDB" id="A0A1S7NU77"/>
<protein>
    <recommendedName>
        <fullName evidence="3">DUF2164 domain-containing protein</fullName>
    </recommendedName>
</protein>
<dbReference type="Pfam" id="PF09932">
    <property type="entry name" value="DUF2164"/>
    <property type="match status" value="1"/>
</dbReference>
<reference evidence="2" key="1">
    <citation type="submission" date="2016-01" db="EMBL/GenBank/DDBJ databases">
        <authorList>
            <person name="Regsiter A."/>
            <person name="william w."/>
        </authorList>
    </citation>
    <scope>NUCLEOTIDE SEQUENCE [LARGE SCALE GENOMIC DNA]</scope>
    <source>
        <strain evidence="2">CFBP 6623</strain>
    </source>
</reference>
<dbReference type="Proteomes" id="UP000191988">
    <property type="component" value="Unassembled WGS sequence"/>
</dbReference>
<organism evidence="1 2">
    <name type="scientific">Agrobacterium tomkonis CFBP 6623</name>
    <dbReference type="NCBI Taxonomy" id="1183432"/>
    <lineage>
        <taxon>Bacteria</taxon>
        <taxon>Pseudomonadati</taxon>
        <taxon>Pseudomonadota</taxon>
        <taxon>Alphaproteobacteria</taxon>
        <taxon>Hyphomicrobiales</taxon>
        <taxon>Rhizobiaceae</taxon>
        <taxon>Rhizobium/Agrobacterium group</taxon>
        <taxon>Agrobacterium</taxon>
        <taxon>Agrobacterium tumefaciens complex</taxon>
    </lineage>
</organism>
<name>A0A1S7NU77_9HYPH</name>
<dbReference type="InterPro" id="IPR018680">
    <property type="entry name" value="DUF2164"/>
</dbReference>
<evidence type="ECO:0008006" key="3">
    <source>
        <dbReference type="Google" id="ProtNLM"/>
    </source>
</evidence>